<keyword evidence="9" id="KW-0735">Signal-anchor</keyword>
<dbReference type="GO" id="GO:0016051">
    <property type="term" value="P:carbohydrate biosynthetic process"/>
    <property type="evidence" value="ECO:0007669"/>
    <property type="project" value="InterPro"/>
</dbReference>
<keyword evidence="7" id="KW-0472">Membrane</keyword>
<organism evidence="10 12">
    <name type="scientific">Didymodactylos carnosus</name>
    <dbReference type="NCBI Taxonomy" id="1234261"/>
    <lineage>
        <taxon>Eukaryota</taxon>
        <taxon>Metazoa</taxon>
        <taxon>Spiralia</taxon>
        <taxon>Gnathifera</taxon>
        <taxon>Rotifera</taxon>
        <taxon>Eurotatoria</taxon>
        <taxon>Bdelloidea</taxon>
        <taxon>Philodinida</taxon>
        <taxon>Philodinidae</taxon>
        <taxon>Didymodactylos</taxon>
    </lineage>
</organism>
<dbReference type="EMBL" id="CAJNOK010031637">
    <property type="protein sequence ID" value="CAF1474514.1"/>
    <property type="molecule type" value="Genomic_DNA"/>
</dbReference>
<keyword evidence="3 9" id="KW-0808">Transferase</keyword>
<evidence type="ECO:0000256" key="4">
    <source>
        <dbReference type="ARBA" id="ARBA00022692"/>
    </source>
</evidence>
<dbReference type="PANTHER" id="PTHR12137">
    <property type="entry name" value="CARBOHYDRATE SULFOTRANSFERASE"/>
    <property type="match status" value="1"/>
</dbReference>
<dbReference type="PANTHER" id="PTHR12137:SF54">
    <property type="entry name" value="CARBOHYDRATE SULFOTRANSFERASE"/>
    <property type="match status" value="1"/>
</dbReference>
<keyword evidence="9" id="KW-0119">Carbohydrate metabolism</keyword>
<evidence type="ECO:0000256" key="8">
    <source>
        <dbReference type="ARBA" id="ARBA00023180"/>
    </source>
</evidence>
<evidence type="ECO:0000256" key="6">
    <source>
        <dbReference type="ARBA" id="ARBA00023034"/>
    </source>
</evidence>
<evidence type="ECO:0000256" key="2">
    <source>
        <dbReference type="ARBA" id="ARBA00006339"/>
    </source>
</evidence>
<comment type="caution">
    <text evidence="10">The sequence shown here is derived from an EMBL/GenBank/DDBJ whole genome shotgun (WGS) entry which is preliminary data.</text>
</comment>
<dbReference type="AlphaFoldDB" id="A0A8S2FI84"/>
<evidence type="ECO:0000256" key="9">
    <source>
        <dbReference type="RuleBase" id="RU364020"/>
    </source>
</evidence>
<dbReference type="EC" id="2.8.2.-" evidence="9"/>
<keyword evidence="5" id="KW-1133">Transmembrane helix</keyword>
<dbReference type="InterPro" id="IPR018011">
    <property type="entry name" value="Carb_sulfotrans_8-10"/>
</dbReference>
<evidence type="ECO:0000256" key="5">
    <source>
        <dbReference type="ARBA" id="ARBA00022989"/>
    </source>
</evidence>
<dbReference type="GO" id="GO:0008146">
    <property type="term" value="F:sulfotransferase activity"/>
    <property type="evidence" value="ECO:0007669"/>
    <property type="project" value="InterPro"/>
</dbReference>
<evidence type="ECO:0000313" key="12">
    <source>
        <dbReference type="Proteomes" id="UP000677228"/>
    </source>
</evidence>
<dbReference type="Proteomes" id="UP000677228">
    <property type="component" value="Unassembled WGS sequence"/>
</dbReference>
<dbReference type="Pfam" id="PF03567">
    <property type="entry name" value="Sulfotransfer_2"/>
    <property type="match status" value="1"/>
</dbReference>
<dbReference type="EMBL" id="CAJOBA010053529">
    <property type="protein sequence ID" value="CAF4265752.1"/>
    <property type="molecule type" value="Genomic_DNA"/>
</dbReference>
<evidence type="ECO:0000256" key="7">
    <source>
        <dbReference type="ARBA" id="ARBA00023136"/>
    </source>
</evidence>
<keyword evidence="8 9" id="KW-0325">Glycoprotein</keyword>
<evidence type="ECO:0000256" key="1">
    <source>
        <dbReference type="ARBA" id="ARBA00004323"/>
    </source>
</evidence>
<keyword evidence="6 9" id="KW-0333">Golgi apparatus</keyword>
<keyword evidence="4" id="KW-0812">Transmembrane</keyword>
<protein>
    <recommendedName>
        <fullName evidence="9">Carbohydrate sulfotransferase</fullName>
        <ecNumber evidence="9">2.8.2.-</ecNumber>
    </recommendedName>
</protein>
<accession>A0A8S2FI84</accession>
<proteinExistence type="inferred from homology"/>
<comment type="similarity">
    <text evidence="2 9">Belongs to the sulfotransferase 2 family.</text>
</comment>
<dbReference type="InterPro" id="IPR005331">
    <property type="entry name" value="Sulfotransferase"/>
</dbReference>
<evidence type="ECO:0000313" key="10">
    <source>
        <dbReference type="EMBL" id="CAF1474514.1"/>
    </source>
</evidence>
<sequence>CTTVAKLCHFKSECGQLVTVPVTIAYFGRIIMQVTNISANTKLTHSNKTLINEIHASFVLDNNVNIFQKSTDTSLTHEMRVDFLNKECSTNGTPYSFAKVKKFSTLDHLVFTLRSKNLFYCSVPKVATKTLLNLFTYLHTEELIAYISNSSTIQNELIKSEFPKQRSLFNSRFLQNKLTLNSVTNNDNGQNVQLRVLNAFKQNLLNYSKEPEDLWHLHQKKVLPLIKLESIDDLHITNFINAATKVLFVRHPFNRLASAYYDKIATLRIPPVQDARNIQVSLYDDIRRAICRKFAQQYLSINELTYYHGQYRWVRPQSKINKFDEPCRTVIPRFEHFVEYILDYHSIGQLDVHWAPYYHLCKVCTLKYNFIGKYETIADDIQLLLKLVGTNSQEWQMKMISSNRSTVIKDKVYKKLYETLPEHLICKLQQTYSKDLSLFNYNIEDYVDRAKLSNCQMRYQSKNYTGTFQA</sequence>
<dbReference type="Proteomes" id="UP000682733">
    <property type="component" value="Unassembled WGS sequence"/>
</dbReference>
<comment type="subcellular location">
    <subcellularLocation>
        <location evidence="1 9">Golgi apparatus membrane</location>
        <topology evidence="1 9">Single-pass type II membrane protein</topology>
    </subcellularLocation>
</comment>
<dbReference type="GO" id="GO:0000139">
    <property type="term" value="C:Golgi membrane"/>
    <property type="evidence" value="ECO:0007669"/>
    <property type="project" value="UniProtKB-SubCell"/>
</dbReference>
<name>A0A8S2FI84_9BILA</name>
<evidence type="ECO:0000256" key="3">
    <source>
        <dbReference type="ARBA" id="ARBA00022679"/>
    </source>
</evidence>
<gene>
    <name evidence="10" type="ORF">OVA965_LOCUS35794</name>
    <name evidence="11" type="ORF">TMI583_LOCUS36769</name>
</gene>
<evidence type="ECO:0000313" key="11">
    <source>
        <dbReference type="EMBL" id="CAF4265752.1"/>
    </source>
</evidence>
<feature type="non-terminal residue" evidence="10">
    <location>
        <position position="1"/>
    </location>
</feature>
<reference evidence="10" key="1">
    <citation type="submission" date="2021-02" db="EMBL/GenBank/DDBJ databases">
        <authorList>
            <person name="Nowell W R."/>
        </authorList>
    </citation>
    <scope>NUCLEOTIDE SEQUENCE</scope>
</reference>